<name>A0A2U9BF29_SCOMX</name>
<dbReference type="Proteomes" id="UP000246464">
    <property type="component" value="Chromosome 6"/>
</dbReference>
<dbReference type="AlphaFoldDB" id="A0A2U9BF29"/>
<gene>
    <name evidence="1" type="ORF">SMAX5B_005236</name>
</gene>
<keyword evidence="2" id="KW-1185">Reference proteome</keyword>
<proteinExistence type="predicted"/>
<dbReference type="EMBL" id="CP026248">
    <property type="protein sequence ID" value="AWP02564.1"/>
    <property type="molecule type" value="Genomic_DNA"/>
</dbReference>
<sequence length="113" mass="11676">MALTADARTHFCVVLFPRDPSRGQECRNLPWSSCASCPGPVLAQPTLARLGLGSAWAASRCLWSGSLEPLGAGKGCGRPGGAPSKAIYEGPHPHGHYGGGCSGLLPRPPACHF</sequence>
<accession>A0A2U9BF29</accession>
<evidence type="ECO:0000313" key="2">
    <source>
        <dbReference type="Proteomes" id="UP000246464"/>
    </source>
</evidence>
<organism evidence="1 2">
    <name type="scientific">Scophthalmus maximus</name>
    <name type="common">Turbot</name>
    <name type="synonym">Psetta maxima</name>
    <dbReference type="NCBI Taxonomy" id="52904"/>
    <lineage>
        <taxon>Eukaryota</taxon>
        <taxon>Metazoa</taxon>
        <taxon>Chordata</taxon>
        <taxon>Craniata</taxon>
        <taxon>Vertebrata</taxon>
        <taxon>Euteleostomi</taxon>
        <taxon>Actinopterygii</taxon>
        <taxon>Neopterygii</taxon>
        <taxon>Teleostei</taxon>
        <taxon>Neoteleostei</taxon>
        <taxon>Acanthomorphata</taxon>
        <taxon>Carangaria</taxon>
        <taxon>Pleuronectiformes</taxon>
        <taxon>Pleuronectoidei</taxon>
        <taxon>Scophthalmidae</taxon>
        <taxon>Scophthalmus</taxon>
    </lineage>
</organism>
<reference evidence="1 2" key="1">
    <citation type="submission" date="2017-12" db="EMBL/GenBank/DDBJ databases">
        <title>Integrating genomic resources of turbot (Scophthalmus maximus) in depth evaluation of genetic and physical mapping variation across individuals.</title>
        <authorList>
            <person name="Martinez P."/>
        </authorList>
    </citation>
    <scope>NUCLEOTIDE SEQUENCE [LARGE SCALE GENOMIC DNA]</scope>
</reference>
<evidence type="ECO:0000313" key="1">
    <source>
        <dbReference type="EMBL" id="AWP02564.1"/>
    </source>
</evidence>
<protein>
    <submittedName>
        <fullName evidence="1">Uncharacterized protein</fullName>
    </submittedName>
</protein>